<gene>
    <name evidence="2" type="ORF">CTI12_AA300610</name>
</gene>
<accession>A0A2U1N6S3</accession>
<dbReference type="InterPro" id="IPR001810">
    <property type="entry name" value="F-box_dom"/>
</dbReference>
<dbReference type="EMBL" id="PKPP01003491">
    <property type="protein sequence ID" value="PWA69183.1"/>
    <property type="molecule type" value="Genomic_DNA"/>
</dbReference>
<dbReference type="InterPro" id="IPR032675">
    <property type="entry name" value="LRR_dom_sf"/>
</dbReference>
<dbReference type="OrthoDB" id="594804at2759"/>
<evidence type="ECO:0000259" key="1">
    <source>
        <dbReference type="SMART" id="SM00579"/>
    </source>
</evidence>
<proteinExistence type="predicted"/>
<protein>
    <submittedName>
        <fullName evidence="2">F-box/LRR-repeat protein</fullName>
    </submittedName>
</protein>
<dbReference type="PANTHER" id="PTHR34145">
    <property type="entry name" value="OS02G0105600 PROTEIN"/>
    <property type="match status" value="1"/>
</dbReference>
<feature type="domain" description="FBD" evidence="1">
    <location>
        <begin position="436"/>
        <end position="502"/>
    </location>
</feature>
<evidence type="ECO:0000313" key="3">
    <source>
        <dbReference type="Proteomes" id="UP000245207"/>
    </source>
</evidence>
<dbReference type="Gene3D" id="3.80.10.10">
    <property type="entry name" value="Ribonuclease Inhibitor"/>
    <property type="match status" value="1"/>
</dbReference>
<dbReference type="Pfam" id="PF00646">
    <property type="entry name" value="F-box"/>
    <property type="match status" value="1"/>
</dbReference>
<dbReference type="SUPFAM" id="SSF81383">
    <property type="entry name" value="F-box domain"/>
    <property type="match status" value="1"/>
</dbReference>
<dbReference type="InterPro" id="IPR036047">
    <property type="entry name" value="F-box-like_dom_sf"/>
</dbReference>
<dbReference type="AlphaFoldDB" id="A0A2U1N6S3"/>
<dbReference type="Pfam" id="PF23622">
    <property type="entry name" value="LRR_At1g61320_AtMIF1"/>
    <property type="match status" value="1"/>
</dbReference>
<dbReference type="STRING" id="35608.A0A2U1N6S3"/>
<name>A0A2U1N6S3_ARTAN</name>
<dbReference type="PANTHER" id="PTHR34145:SF28">
    <property type="entry name" value="F-BOX DOMAIN-CONTAINING PROTEIN"/>
    <property type="match status" value="1"/>
</dbReference>
<dbReference type="InterPro" id="IPR053772">
    <property type="entry name" value="At1g61320/At1g61330-like"/>
</dbReference>
<dbReference type="InterPro" id="IPR006566">
    <property type="entry name" value="FBD"/>
</dbReference>
<dbReference type="Gene3D" id="1.20.1280.50">
    <property type="match status" value="1"/>
</dbReference>
<comment type="caution">
    <text evidence="2">The sequence shown here is derived from an EMBL/GenBank/DDBJ whole genome shotgun (WGS) entry which is preliminary data.</text>
</comment>
<dbReference type="InterPro" id="IPR055357">
    <property type="entry name" value="LRR_At1g61320_AtMIF1"/>
</dbReference>
<reference evidence="2 3" key="1">
    <citation type="journal article" date="2018" name="Mol. Plant">
        <title>The genome of Artemisia annua provides insight into the evolution of Asteraceae family and artemisinin biosynthesis.</title>
        <authorList>
            <person name="Shen Q."/>
            <person name="Zhang L."/>
            <person name="Liao Z."/>
            <person name="Wang S."/>
            <person name="Yan T."/>
            <person name="Shi P."/>
            <person name="Liu M."/>
            <person name="Fu X."/>
            <person name="Pan Q."/>
            <person name="Wang Y."/>
            <person name="Lv Z."/>
            <person name="Lu X."/>
            <person name="Zhang F."/>
            <person name="Jiang W."/>
            <person name="Ma Y."/>
            <person name="Chen M."/>
            <person name="Hao X."/>
            <person name="Li L."/>
            <person name="Tang Y."/>
            <person name="Lv G."/>
            <person name="Zhou Y."/>
            <person name="Sun X."/>
            <person name="Brodelius P.E."/>
            <person name="Rose J.K.C."/>
            <person name="Tang K."/>
        </authorList>
    </citation>
    <scope>NUCLEOTIDE SEQUENCE [LARGE SCALE GENOMIC DNA]</scope>
    <source>
        <strain evidence="3">cv. Huhao1</strain>
        <tissue evidence="2">Leaf</tissue>
    </source>
</reference>
<keyword evidence="3" id="KW-1185">Reference proteome</keyword>
<organism evidence="2 3">
    <name type="scientific">Artemisia annua</name>
    <name type="common">Sweet wormwood</name>
    <dbReference type="NCBI Taxonomy" id="35608"/>
    <lineage>
        <taxon>Eukaryota</taxon>
        <taxon>Viridiplantae</taxon>
        <taxon>Streptophyta</taxon>
        <taxon>Embryophyta</taxon>
        <taxon>Tracheophyta</taxon>
        <taxon>Spermatophyta</taxon>
        <taxon>Magnoliopsida</taxon>
        <taxon>eudicotyledons</taxon>
        <taxon>Gunneridae</taxon>
        <taxon>Pentapetalae</taxon>
        <taxon>asterids</taxon>
        <taxon>campanulids</taxon>
        <taxon>Asterales</taxon>
        <taxon>Asteraceae</taxon>
        <taxon>Asteroideae</taxon>
        <taxon>Anthemideae</taxon>
        <taxon>Artemisiinae</taxon>
        <taxon>Artemisia</taxon>
    </lineage>
</organism>
<sequence length="507" mass="58670">MSSTARSTLTSKRLCKKSLAENNSEDDHISRLPNPVLLHIFYLLPLECWLTMSLVSKQFVDLWTHIPFLDFDQHEMEDKIMRNNLCPEYGKCCRSYFPIMCHPKCAKVTQKKFVRVVDRMIRLHSGSTLNSFNLSINYYQQYWDIKMVDSWVHFAMTKNIKQVELNFDLSYPTEDRNKLRLYTVPLEHFASKVLTSLELEACEFKASSLGSFENLSFFGLTSVTLLDKTVGHFVSKFPRLSELCMYNCVLLEDNFFVSKEEFKVEILSISDCMTTKSMVFPIYITAPNLMKYHFSASCLDSCSIMGAHKLKDANIYIDSRVADRSQESLLDTLLKDLSHCQTLYLNSWCIQVLATRKCSSSKPLHQLQNTKELYLALYSIKQELPGICWLLKRCPALHTLTLSFYQRHDPKSVTWTGFVPDVQVESYWKSQDMLFECMQYSLKTIKVEAFTGQAMEMQTLKFLLQNAMVLEKLELCDTDSLREADMVKNFKKASPDARVAINMELAS</sequence>
<dbReference type="SMART" id="SM00579">
    <property type="entry name" value="FBD"/>
    <property type="match status" value="1"/>
</dbReference>
<evidence type="ECO:0000313" key="2">
    <source>
        <dbReference type="EMBL" id="PWA69183.1"/>
    </source>
</evidence>
<dbReference type="Proteomes" id="UP000245207">
    <property type="component" value="Unassembled WGS sequence"/>
</dbReference>
<dbReference type="SUPFAM" id="SSF52047">
    <property type="entry name" value="RNI-like"/>
    <property type="match status" value="1"/>
</dbReference>